<feature type="non-terminal residue" evidence="1">
    <location>
        <position position="61"/>
    </location>
</feature>
<sequence length="61" mass="6826">MESIGSVLMYFNGTSLPWQGLKVSEAAIFRTLNHQQACTLDWTVLKQKAAIRQGQQAHPPQ</sequence>
<organism evidence="1 2">
    <name type="scientific">Cnephaeus nilssonii</name>
    <name type="common">Northern bat</name>
    <name type="synonym">Eptesicus nilssonii</name>
    <dbReference type="NCBI Taxonomy" id="3371016"/>
    <lineage>
        <taxon>Eukaryota</taxon>
        <taxon>Metazoa</taxon>
        <taxon>Chordata</taxon>
        <taxon>Craniata</taxon>
        <taxon>Vertebrata</taxon>
        <taxon>Euteleostomi</taxon>
        <taxon>Mammalia</taxon>
        <taxon>Eutheria</taxon>
        <taxon>Laurasiatheria</taxon>
        <taxon>Chiroptera</taxon>
        <taxon>Yangochiroptera</taxon>
        <taxon>Vespertilionidae</taxon>
        <taxon>Cnephaeus</taxon>
    </lineage>
</organism>
<dbReference type="EMBL" id="JAULJE010000012">
    <property type="protein sequence ID" value="KAK1337052.1"/>
    <property type="molecule type" value="Genomic_DNA"/>
</dbReference>
<reference evidence="1" key="1">
    <citation type="submission" date="2023-06" db="EMBL/GenBank/DDBJ databases">
        <title>Reference genome for the Northern bat (Eptesicus nilssonii), a most northern bat species.</title>
        <authorList>
            <person name="Laine V.N."/>
            <person name="Pulliainen A.T."/>
            <person name="Lilley T.M."/>
        </authorList>
    </citation>
    <scope>NUCLEOTIDE SEQUENCE</scope>
    <source>
        <strain evidence="1">BLF_Eptnil</strain>
        <tissue evidence="1">Kidney</tissue>
    </source>
</reference>
<dbReference type="Proteomes" id="UP001177744">
    <property type="component" value="Unassembled WGS sequence"/>
</dbReference>
<accession>A0AA40LLZ1</accession>
<dbReference type="AlphaFoldDB" id="A0AA40LLZ1"/>
<name>A0AA40LLZ1_CNENI</name>
<proteinExistence type="predicted"/>
<evidence type="ECO:0000313" key="1">
    <source>
        <dbReference type="EMBL" id="KAK1337052.1"/>
    </source>
</evidence>
<evidence type="ECO:0000313" key="2">
    <source>
        <dbReference type="Proteomes" id="UP001177744"/>
    </source>
</evidence>
<gene>
    <name evidence="1" type="ORF">QTO34_003097</name>
</gene>
<comment type="caution">
    <text evidence="1">The sequence shown here is derived from an EMBL/GenBank/DDBJ whole genome shotgun (WGS) entry which is preliminary data.</text>
</comment>
<keyword evidence="2" id="KW-1185">Reference proteome</keyword>
<protein>
    <submittedName>
        <fullName evidence="1">Uncharacterized protein</fullName>
    </submittedName>
</protein>